<evidence type="ECO:0000256" key="12">
    <source>
        <dbReference type="ARBA" id="ARBA00023303"/>
    </source>
</evidence>
<evidence type="ECO:0000256" key="3">
    <source>
        <dbReference type="ARBA" id="ARBA00022448"/>
    </source>
</evidence>
<evidence type="ECO:0000256" key="10">
    <source>
        <dbReference type="ARBA" id="ARBA00023180"/>
    </source>
</evidence>
<keyword evidence="3 13" id="KW-0813">Transport</keyword>
<keyword evidence="6 13" id="KW-1133">Transmembrane helix</keyword>
<accession>A0A085M436</accession>
<keyword evidence="7 13" id="KW-0406">Ion transport</keyword>
<keyword evidence="10" id="KW-0325">Glycoprotein</keyword>
<feature type="transmembrane region" description="Helical" evidence="13">
    <location>
        <begin position="401"/>
        <end position="423"/>
    </location>
</feature>
<evidence type="ECO:0000256" key="13">
    <source>
        <dbReference type="RuleBase" id="RU361114"/>
    </source>
</evidence>
<evidence type="ECO:0000256" key="9">
    <source>
        <dbReference type="ARBA" id="ARBA00023173"/>
    </source>
</evidence>
<sequence length="505" mass="56145">MWLADLFHQFPRLNFAFEAVGATCDFTSKDYIESLIIWGTLPIIVCVLLFLVIVGLWSVKCCSKSTSNKPKSDAKAIASGLIICLVVSCIFIGVAIYCNEHSNKAIAMSVDGVDDLGHELARFGEKVPREHFEYTPFADALPSQVQAFNHSFNSDLVASVRTLVNDLSKQEESEVRKYEAKLTELVNSTTSSLNRIISFGSDLTALEQGRELMKHAESERWILFLILLATILLVNIGGLLSSCRLSAKGITFFSGAGMFTYLLAWAMVAGVFVLCLSVSDFCVDPYPFMEKFMHTEYSRDMLQHFKKCVENALTKPEVALMSPFMVNMRAIHELIVDTFMDIGIKTSAYEPEGRQKLTNVIEAFSNTMEKAVTLQNMASCENVRVEYKTIRSGLCFDALSAFAVMLIALLAFGTVHFVTMIIASSGWRAFQRRSHVYVDPEGNDPLLSRNEAAALHTDFYGSHVFNPRSRLAASVESCNAENPASGFRNTPPPAYEYGITSLRTR</sequence>
<dbReference type="Proteomes" id="UP000030764">
    <property type="component" value="Unassembled WGS sequence"/>
</dbReference>
<organism evidence="14 15">
    <name type="scientific">Trichuris suis</name>
    <name type="common">pig whipworm</name>
    <dbReference type="NCBI Taxonomy" id="68888"/>
    <lineage>
        <taxon>Eukaryota</taxon>
        <taxon>Metazoa</taxon>
        <taxon>Ecdysozoa</taxon>
        <taxon>Nematoda</taxon>
        <taxon>Enoplea</taxon>
        <taxon>Dorylaimia</taxon>
        <taxon>Trichinellida</taxon>
        <taxon>Trichuridae</taxon>
        <taxon>Trichuris</taxon>
    </lineage>
</organism>
<dbReference type="GO" id="GO:0034707">
    <property type="term" value="C:chloride channel complex"/>
    <property type="evidence" value="ECO:0007669"/>
    <property type="project" value="UniProtKB-UniRule"/>
</dbReference>
<comment type="similarity">
    <text evidence="2 13">Belongs to the tweety family.</text>
</comment>
<dbReference type="GO" id="GO:0072320">
    <property type="term" value="F:volume-sensitive chloride channel activity"/>
    <property type="evidence" value="ECO:0007669"/>
    <property type="project" value="TreeGrafter"/>
</dbReference>
<keyword evidence="4" id="KW-1003">Cell membrane</keyword>
<feature type="transmembrane region" description="Helical" evidence="13">
    <location>
        <begin position="221"/>
        <end position="240"/>
    </location>
</feature>
<comment type="subcellular location">
    <subcellularLocation>
        <location evidence="1 13">Cell membrane</location>
        <topology evidence="1 13">Multi-pass membrane protein</topology>
    </subcellularLocation>
</comment>
<protein>
    <recommendedName>
        <fullName evidence="13">Protein tweety homolog</fullName>
    </recommendedName>
</protein>
<evidence type="ECO:0000313" key="14">
    <source>
        <dbReference type="EMBL" id="KFD51982.1"/>
    </source>
</evidence>
<reference evidence="14 15" key="1">
    <citation type="journal article" date="2014" name="Nat. Genet.">
        <title>Genome and transcriptome of the porcine whipworm Trichuris suis.</title>
        <authorList>
            <person name="Jex A.R."/>
            <person name="Nejsum P."/>
            <person name="Schwarz E.M."/>
            <person name="Hu L."/>
            <person name="Young N.D."/>
            <person name="Hall R.S."/>
            <person name="Korhonen P.K."/>
            <person name="Liao S."/>
            <person name="Thamsborg S."/>
            <person name="Xia J."/>
            <person name="Xu P."/>
            <person name="Wang S."/>
            <person name="Scheerlinck J.P."/>
            <person name="Hofmann A."/>
            <person name="Sternberg P.W."/>
            <person name="Wang J."/>
            <person name="Gasser R.B."/>
        </authorList>
    </citation>
    <scope>NUCLEOTIDE SEQUENCE [LARGE SCALE GENOMIC DNA]</scope>
    <source>
        <strain evidence="14">DCEP-RM93M</strain>
    </source>
</reference>
<evidence type="ECO:0000256" key="7">
    <source>
        <dbReference type="ARBA" id="ARBA00023065"/>
    </source>
</evidence>
<dbReference type="EMBL" id="KL363233">
    <property type="protein sequence ID" value="KFD51982.1"/>
    <property type="molecule type" value="Genomic_DNA"/>
</dbReference>
<evidence type="ECO:0000256" key="4">
    <source>
        <dbReference type="ARBA" id="ARBA00022475"/>
    </source>
</evidence>
<keyword evidence="15" id="KW-1185">Reference proteome</keyword>
<feature type="transmembrane region" description="Helical" evidence="13">
    <location>
        <begin position="35"/>
        <end position="57"/>
    </location>
</feature>
<evidence type="ECO:0000256" key="6">
    <source>
        <dbReference type="ARBA" id="ARBA00022989"/>
    </source>
</evidence>
<evidence type="ECO:0000256" key="2">
    <source>
        <dbReference type="ARBA" id="ARBA00009849"/>
    </source>
</evidence>
<dbReference type="PANTHER" id="PTHR12424:SF8">
    <property type="entry name" value="PROTEIN TWEETY"/>
    <property type="match status" value="1"/>
</dbReference>
<evidence type="ECO:0000313" key="15">
    <source>
        <dbReference type="Proteomes" id="UP000030764"/>
    </source>
</evidence>
<evidence type="ECO:0000256" key="8">
    <source>
        <dbReference type="ARBA" id="ARBA00023136"/>
    </source>
</evidence>
<evidence type="ECO:0000256" key="5">
    <source>
        <dbReference type="ARBA" id="ARBA00022692"/>
    </source>
</evidence>
<dbReference type="InterPro" id="IPR006990">
    <property type="entry name" value="Tweety"/>
</dbReference>
<dbReference type="AlphaFoldDB" id="A0A085M436"/>
<dbReference type="Pfam" id="PF04906">
    <property type="entry name" value="Tweety"/>
    <property type="match status" value="1"/>
</dbReference>
<dbReference type="PANTHER" id="PTHR12424">
    <property type="entry name" value="TWEETY-RELATED"/>
    <property type="match status" value="1"/>
</dbReference>
<evidence type="ECO:0000256" key="1">
    <source>
        <dbReference type="ARBA" id="ARBA00004651"/>
    </source>
</evidence>
<name>A0A085M436_9BILA</name>
<dbReference type="GO" id="GO:0005229">
    <property type="term" value="F:intracellularly calcium-gated chloride channel activity"/>
    <property type="evidence" value="ECO:0007669"/>
    <property type="project" value="TreeGrafter"/>
</dbReference>
<keyword evidence="11 13" id="KW-0868">Chloride</keyword>
<feature type="transmembrane region" description="Helical" evidence="13">
    <location>
        <begin position="252"/>
        <end position="279"/>
    </location>
</feature>
<gene>
    <name evidence="14" type="ORF">M513_07114</name>
</gene>
<feature type="non-terminal residue" evidence="14">
    <location>
        <position position="505"/>
    </location>
</feature>
<keyword evidence="8 13" id="KW-0472">Membrane</keyword>
<dbReference type="GO" id="GO:0005886">
    <property type="term" value="C:plasma membrane"/>
    <property type="evidence" value="ECO:0007669"/>
    <property type="project" value="UniProtKB-SubCell"/>
</dbReference>
<keyword evidence="12 13" id="KW-0407">Ion channel</keyword>
<feature type="transmembrane region" description="Helical" evidence="13">
    <location>
        <begin position="77"/>
        <end position="97"/>
    </location>
</feature>
<proteinExistence type="inferred from homology"/>
<comment type="function">
    <text evidence="13">Probable chloride channel.</text>
</comment>
<keyword evidence="5 13" id="KW-0812">Transmembrane</keyword>
<keyword evidence="9 13" id="KW-0869">Chloride channel</keyword>
<evidence type="ECO:0000256" key="11">
    <source>
        <dbReference type="ARBA" id="ARBA00023214"/>
    </source>
</evidence>